<dbReference type="AlphaFoldDB" id="A0A813I224"/>
<name>A0A813I224_POLGL</name>
<dbReference type="EMBL" id="CAJNNV010033413">
    <property type="protein sequence ID" value="CAE8643695.1"/>
    <property type="molecule type" value="Genomic_DNA"/>
</dbReference>
<proteinExistence type="predicted"/>
<gene>
    <name evidence="1" type="ORF">PGLA1383_LOCUS58005</name>
</gene>
<accession>A0A813I224</accession>
<protein>
    <submittedName>
        <fullName evidence="1">Uncharacterized protein</fullName>
    </submittedName>
</protein>
<organism evidence="1 2">
    <name type="scientific">Polarella glacialis</name>
    <name type="common">Dinoflagellate</name>
    <dbReference type="NCBI Taxonomy" id="89957"/>
    <lineage>
        <taxon>Eukaryota</taxon>
        <taxon>Sar</taxon>
        <taxon>Alveolata</taxon>
        <taxon>Dinophyceae</taxon>
        <taxon>Suessiales</taxon>
        <taxon>Suessiaceae</taxon>
        <taxon>Polarella</taxon>
    </lineage>
</organism>
<keyword evidence="2" id="KW-1185">Reference proteome</keyword>
<reference evidence="1" key="1">
    <citation type="submission" date="2021-02" db="EMBL/GenBank/DDBJ databases">
        <authorList>
            <person name="Dougan E. K."/>
            <person name="Rhodes N."/>
            <person name="Thang M."/>
            <person name="Chan C."/>
        </authorList>
    </citation>
    <scope>NUCLEOTIDE SEQUENCE</scope>
</reference>
<evidence type="ECO:0000313" key="2">
    <source>
        <dbReference type="Proteomes" id="UP000654075"/>
    </source>
</evidence>
<feature type="non-terminal residue" evidence="1">
    <location>
        <position position="1"/>
    </location>
</feature>
<sequence length="202" mass="21560">SSWASWAAASFGAAGAPASQVWNVGPGAPPLVSRRWRRDAVEPALACASQRRFLDAAGSLDNSRAYLAVQPLPLLHTAIHSRRVLAADAREWGLARCGHHVFADGRVSRHSGSDMQCLFCDGPNGSLNHVLALCPATADLRSTWCRREGAFETDAAHSTLQRWVFDPGDDANSPANVASHVAFVAVACRRGALALRDARVAQ</sequence>
<comment type="caution">
    <text evidence="1">The sequence shown here is derived from an EMBL/GenBank/DDBJ whole genome shotgun (WGS) entry which is preliminary data.</text>
</comment>
<dbReference type="Proteomes" id="UP000654075">
    <property type="component" value="Unassembled WGS sequence"/>
</dbReference>
<evidence type="ECO:0000313" key="1">
    <source>
        <dbReference type="EMBL" id="CAE8643695.1"/>
    </source>
</evidence>